<dbReference type="PROSITE" id="PS00875">
    <property type="entry name" value="T2SP_D"/>
    <property type="match status" value="1"/>
</dbReference>
<dbReference type="PRINTS" id="PR00811">
    <property type="entry name" value="BCTERIALGSPD"/>
</dbReference>
<dbReference type="InterPro" id="IPR013356">
    <property type="entry name" value="T2SS_GspD"/>
</dbReference>
<evidence type="ECO:0000313" key="15">
    <source>
        <dbReference type="EMBL" id="MBB5014516.1"/>
    </source>
</evidence>
<dbReference type="InterPro" id="IPR004845">
    <property type="entry name" value="T2SS_GspD_CS"/>
</dbReference>
<feature type="domain" description="NolW-like" evidence="13">
    <location>
        <begin position="187"/>
        <end position="245"/>
    </location>
</feature>
<dbReference type="EMBL" id="JACHHX010000002">
    <property type="protein sequence ID" value="MBB5014516.1"/>
    <property type="molecule type" value="Genomic_DNA"/>
</dbReference>
<keyword evidence="3 10" id="KW-0813">Transport</keyword>
<dbReference type="InterPro" id="IPR004846">
    <property type="entry name" value="T2SS/T3SS_dom"/>
</dbReference>
<feature type="chain" id="PRO_5030626729" evidence="11">
    <location>
        <begin position="21"/>
        <end position="712"/>
    </location>
</feature>
<comment type="similarity">
    <text evidence="2">Belongs to the bacterial secretin family. GSP D subfamily.</text>
</comment>
<evidence type="ECO:0000256" key="3">
    <source>
        <dbReference type="ARBA" id="ARBA00022448"/>
    </source>
</evidence>
<dbReference type="PANTHER" id="PTHR30332:SF25">
    <property type="entry name" value="SECRETIN XPSD"/>
    <property type="match status" value="1"/>
</dbReference>
<evidence type="ECO:0000256" key="10">
    <source>
        <dbReference type="RuleBase" id="RU004004"/>
    </source>
</evidence>
<accession>A0A7W7V7B4</accession>
<dbReference type="InterPro" id="IPR005644">
    <property type="entry name" value="NolW-like"/>
</dbReference>
<dbReference type="PROSITE" id="PS51257">
    <property type="entry name" value="PROKAR_LIPOPROTEIN"/>
    <property type="match status" value="1"/>
</dbReference>
<reference evidence="15 16" key="1">
    <citation type="submission" date="2020-08" db="EMBL/GenBank/DDBJ databases">
        <title>Genomic Encyclopedia of Type Strains, Phase IV (KMG-IV): sequencing the most valuable type-strain genomes for metagenomic binning, comparative biology and taxonomic classification.</title>
        <authorList>
            <person name="Goeker M."/>
        </authorList>
    </citation>
    <scope>NUCLEOTIDE SEQUENCE [LARGE SCALE GENOMIC DNA]</scope>
    <source>
        <strain evidence="15 16">DSM 25897</strain>
    </source>
</reference>
<evidence type="ECO:0000256" key="5">
    <source>
        <dbReference type="ARBA" id="ARBA00022692"/>
    </source>
</evidence>
<feature type="domain" description="GspD-like N0" evidence="14">
    <location>
        <begin position="91"/>
        <end position="156"/>
    </location>
</feature>
<feature type="signal peptide" evidence="11">
    <location>
        <begin position="1"/>
        <end position="20"/>
    </location>
</feature>
<feature type="domain" description="Type II/III secretion system secretin-like" evidence="12">
    <location>
        <begin position="514"/>
        <end position="681"/>
    </location>
</feature>
<feature type="domain" description="NolW-like" evidence="13">
    <location>
        <begin position="252"/>
        <end position="319"/>
    </location>
</feature>
<evidence type="ECO:0000256" key="7">
    <source>
        <dbReference type="ARBA" id="ARBA00022927"/>
    </source>
</evidence>
<keyword evidence="9" id="KW-0998">Cell outer membrane</keyword>
<evidence type="ECO:0000256" key="4">
    <source>
        <dbReference type="ARBA" id="ARBA00022452"/>
    </source>
</evidence>
<dbReference type="InterPro" id="IPR001775">
    <property type="entry name" value="GspD/PilQ"/>
</dbReference>
<dbReference type="NCBIfam" id="TIGR02517">
    <property type="entry name" value="type_II_gspD"/>
    <property type="match status" value="1"/>
</dbReference>
<comment type="caution">
    <text evidence="15">The sequence shown here is derived from an EMBL/GenBank/DDBJ whole genome shotgun (WGS) entry which is preliminary data.</text>
</comment>
<evidence type="ECO:0000313" key="16">
    <source>
        <dbReference type="Proteomes" id="UP000519004"/>
    </source>
</evidence>
<dbReference type="Proteomes" id="UP000519004">
    <property type="component" value="Unassembled WGS sequence"/>
</dbReference>
<name>A0A7W7V7B4_9GAMM</name>
<keyword evidence="5" id="KW-0812">Transmembrane</keyword>
<dbReference type="InterPro" id="IPR050810">
    <property type="entry name" value="Bact_Secretion_Sys_Channel"/>
</dbReference>
<keyword evidence="8" id="KW-0472">Membrane</keyword>
<evidence type="ECO:0000256" key="11">
    <source>
        <dbReference type="SAM" id="SignalP"/>
    </source>
</evidence>
<evidence type="ECO:0000259" key="13">
    <source>
        <dbReference type="Pfam" id="PF03958"/>
    </source>
</evidence>
<evidence type="ECO:0000256" key="6">
    <source>
        <dbReference type="ARBA" id="ARBA00022729"/>
    </source>
</evidence>
<evidence type="ECO:0000259" key="14">
    <source>
        <dbReference type="Pfam" id="PF21305"/>
    </source>
</evidence>
<dbReference type="Pfam" id="PF21305">
    <property type="entry name" value="type_II_gspD_N0"/>
    <property type="match status" value="1"/>
</dbReference>
<keyword evidence="4" id="KW-1134">Transmembrane beta strand</keyword>
<feature type="domain" description="NolW-like" evidence="13">
    <location>
        <begin position="326"/>
        <end position="437"/>
    </location>
</feature>
<evidence type="ECO:0000256" key="9">
    <source>
        <dbReference type="ARBA" id="ARBA00023237"/>
    </source>
</evidence>
<dbReference type="InterPro" id="IPR049371">
    <property type="entry name" value="GspD-like_N0"/>
</dbReference>
<keyword evidence="7" id="KW-0653">Protein transport</keyword>
<keyword evidence="6 11" id="KW-0732">Signal</keyword>
<dbReference type="InterPro" id="IPR038591">
    <property type="entry name" value="NolW-like_sf"/>
</dbReference>
<dbReference type="RefSeq" id="WP_183947095.1">
    <property type="nucleotide sequence ID" value="NZ_JACHHX010000002.1"/>
</dbReference>
<protein>
    <submittedName>
        <fullName evidence="15">General secretion pathway protein D</fullName>
    </submittedName>
</protein>
<dbReference type="Pfam" id="PF03958">
    <property type="entry name" value="Secretin_N"/>
    <property type="match status" value="3"/>
</dbReference>
<dbReference type="Pfam" id="PF00263">
    <property type="entry name" value="Secretin"/>
    <property type="match status" value="1"/>
</dbReference>
<dbReference type="AlphaFoldDB" id="A0A7W7V7B4"/>
<evidence type="ECO:0000256" key="8">
    <source>
        <dbReference type="ARBA" id="ARBA00023136"/>
    </source>
</evidence>
<evidence type="ECO:0000256" key="1">
    <source>
        <dbReference type="ARBA" id="ARBA00004442"/>
    </source>
</evidence>
<dbReference type="GO" id="GO:0015628">
    <property type="term" value="P:protein secretion by the type II secretion system"/>
    <property type="evidence" value="ECO:0007669"/>
    <property type="project" value="InterPro"/>
</dbReference>
<dbReference type="PANTHER" id="PTHR30332">
    <property type="entry name" value="PROBABLE GENERAL SECRETION PATHWAY PROTEIN D"/>
    <property type="match status" value="1"/>
</dbReference>
<dbReference type="GO" id="GO:0015627">
    <property type="term" value="C:type II protein secretion system complex"/>
    <property type="evidence" value="ECO:0007669"/>
    <property type="project" value="InterPro"/>
</dbReference>
<gene>
    <name evidence="15" type="ORF">HNQ58_000390</name>
</gene>
<evidence type="ECO:0000259" key="12">
    <source>
        <dbReference type="Pfam" id="PF00263"/>
    </source>
</evidence>
<evidence type="ECO:0000256" key="2">
    <source>
        <dbReference type="ARBA" id="ARBA00006980"/>
    </source>
</evidence>
<dbReference type="GO" id="GO:0009279">
    <property type="term" value="C:cell outer membrane"/>
    <property type="evidence" value="ECO:0007669"/>
    <property type="project" value="UniProtKB-SubCell"/>
</dbReference>
<comment type="subcellular location">
    <subcellularLocation>
        <location evidence="1 10">Cell outer membrane</location>
    </subcellularLocation>
</comment>
<keyword evidence="16" id="KW-1185">Reference proteome</keyword>
<organism evidence="15 16">
    <name type="scientific">Rehaibacterium terrae</name>
    <dbReference type="NCBI Taxonomy" id="1341696"/>
    <lineage>
        <taxon>Bacteria</taxon>
        <taxon>Pseudomonadati</taxon>
        <taxon>Pseudomonadota</taxon>
        <taxon>Gammaproteobacteria</taxon>
        <taxon>Lysobacterales</taxon>
        <taxon>Lysobacteraceae</taxon>
        <taxon>Rehaibacterium</taxon>
    </lineage>
</organism>
<proteinExistence type="inferred from homology"/>
<sequence length="712" mass="75073">MTLRRRIALAAPLAALTALAGCASVPHPQIQRAPVVIQGATPADDGPIDAATPGTAAGAATLRPGTGELIDRAAAAAPPPAVSAAGEATFNFEGESLHAVVKAILGDLLQHNYVIAPGVQGTVTLATPRPVSPTQALGLLEMVLGWNNARMVWADGRYNIVADDRAIAGQLAPRVGPASAARGYELRAVPLRFISAVEMEKLLKPYARERAVVSVDTARNLIVLAGTRAELENYLRTVEVFDVDWLAGMSVGIFPLQSAEAEKVVRQLETLFGTDGGTPLAGMFRFMPLEGINAVLVITPQPKYLRDIEEWLERIDQGGQGTRLYVYDVMHSKAVDLAQQLSSVFGGSAGGAARRTDRSQLAPGLTPRELTTIGEAQRPAAPAAPARAGGEGIALGDTADVSITAIEENNSIVVRATPSQWESIRRTIERLDVMPLQVHIEAQIVEVNLTGELAYGVSWFFGNSIAGAPVRDPAGIRAEARNSTGTKAFAGSIADGGFNWQILRPNSLAILDVLDSVTDVRVLSAPSVVVRNNVEAQLSSGTKIPVASTSFNPISGDPGTGGGTFANIQYLDTGVNLKVTPRVSRNGMVFMQIDQSVSSPSATGPTVRENVSVDDRSLVTEVAVQSGETILIAGLIRDDAAKGSAGVPGLSRIPVLGGLFGSQSQRSSRQEIIVLITPTVLSDAQDARRLTDEYGRRFRALEPLRTDGSGQR</sequence>
<dbReference type="Gene3D" id="3.30.1370.120">
    <property type="match status" value="3"/>
</dbReference>